<keyword evidence="4" id="KW-1185">Reference proteome</keyword>
<accession>A0A848G357</accession>
<dbReference type="AlphaFoldDB" id="A0A848G357"/>
<evidence type="ECO:0000313" key="3">
    <source>
        <dbReference type="EMBL" id="NML25609.1"/>
    </source>
</evidence>
<evidence type="ECO:0000256" key="1">
    <source>
        <dbReference type="ARBA" id="ARBA00008007"/>
    </source>
</evidence>
<dbReference type="InterPro" id="IPR051910">
    <property type="entry name" value="ComF/GntX_DNA_util-trans"/>
</dbReference>
<reference evidence="3 4" key="1">
    <citation type="submission" date="2020-04" db="EMBL/GenBank/DDBJ databases">
        <title>Zoogloea sp. G-4-1-14 isolated from soil.</title>
        <authorList>
            <person name="Dahal R.H."/>
        </authorList>
    </citation>
    <scope>NUCLEOTIDE SEQUENCE [LARGE SCALE GENOMIC DNA]</scope>
    <source>
        <strain evidence="3 4">G-4-1-14</strain>
    </source>
</reference>
<evidence type="ECO:0000313" key="4">
    <source>
        <dbReference type="Proteomes" id="UP000580043"/>
    </source>
</evidence>
<evidence type="ECO:0000259" key="2">
    <source>
        <dbReference type="Pfam" id="PF18912"/>
    </source>
</evidence>
<dbReference type="PANTHER" id="PTHR47505:SF1">
    <property type="entry name" value="DNA UTILIZATION PROTEIN YHGH"/>
    <property type="match status" value="1"/>
</dbReference>
<comment type="similarity">
    <text evidence="1">Belongs to the ComF/GntX family.</text>
</comment>
<dbReference type="Gene3D" id="3.40.50.2020">
    <property type="match status" value="1"/>
</dbReference>
<dbReference type="SUPFAM" id="SSF53271">
    <property type="entry name" value="PRTase-like"/>
    <property type="match status" value="1"/>
</dbReference>
<dbReference type="Proteomes" id="UP000580043">
    <property type="component" value="Unassembled WGS sequence"/>
</dbReference>
<feature type="domain" description="Double zinc ribbon" evidence="2">
    <location>
        <begin position="5"/>
        <end position="59"/>
    </location>
</feature>
<dbReference type="Pfam" id="PF18912">
    <property type="entry name" value="DZR_2"/>
    <property type="match status" value="1"/>
</dbReference>
<dbReference type="InterPro" id="IPR029057">
    <property type="entry name" value="PRTase-like"/>
</dbReference>
<dbReference type="InterPro" id="IPR044005">
    <property type="entry name" value="DZR_2"/>
</dbReference>
<dbReference type="InterPro" id="IPR000836">
    <property type="entry name" value="PRTase_dom"/>
</dbReference>
<proteinExistence type="inferred from homology"/>
<name>A0A848G357_9RHOO</name>
<dbReference type="CDD" id="cd06223">
    <property type="entry name" value="PRTases_typeI"/>
    <property type="match status" value="1"/>
</dbReference>
<gene>
    <name evidence="3" type="ORF">HHL15_07630</name>
</gene>
<sequence>MLDTALRILLPQQCFACGAGSGDGVLCRACLESLPGIGLARCPVCALPALEAQTCGACLAHVRPYEATLAALDYAFPVDRIVQALKYAHRLAVLRLLIDLLARQPVPEADLVVPMPLHEARLRQRGFNQAAELARPLARRWGLPVLLDGVVRDLDTRPQAGLPWGERVANMRGAFRVRRPLKGLRIVVLDDVMTTGATLAELALSLKAAGAARVENRIVARTPPPA</sequence>
<comment type="caution">
    <text evidence="3">The sequence shown here is derived from an EMBL/GenBank/DDBJ whole genome shotgun (WGS) entry which is preliminary data.</text>
</comment>
<dbReference type="PANTHER" id="PTHR47505">
    <property type="entry name" value="DNA UTILIZATION PROTEIN YHGH"/>
    <property type="match status" value="1"/>
</dbReference>
<dbReference type="RefSeq" id="WP_169145228.1">
    <property type="nucleotide sequence ID" value="NZ_JABBGA010000004.1"/>
</dbReference>
<protein>
    <submittedName>
        <fullName evidence="3">ComF family protein</fullName>
    </submittedName>
</protein>
<organism evidence="3 4">
    <name type="scientific">Zoogloea dura</name>
    <dbReference type="NCBI Taxonomy" id="2728840"/>
    <lineage>
        <taxon>Bacteria</taxon>
        <taxon>Pseudomonadati</taxon>
        <taxon>Pseudomonadota</taxon>
        <taxon>Betaproteobacteria</taxon>
        <taxon>Rhodocyclales</taxon>
        <taxon>Zoogloeaceae</taxon>
        <taxon>Zoogloea</taxon>
    </lineage>
</organism>
<dbReference type="EMBL" id="JABBGA010000004">
    <property type="protein sequence ID" value="NML25609.1"/>
    <property type="molecule type" value="Genomic_DNA"/>
</dbReference>